<feature type="compositionally biased region" description="Polar residues" evidence="2">
    <location>
        <begin position="384"/>
        <end position="398"/>
    </location>
</feature>
<feature type="domain" description="DUF3074" evidence="3">
    <location>
        <begin position="118"/>
        <end position="333"/>
    </location>
</feature>
<feature type="compositionally biased region" description="Low complexity" evidence="2">
    <location>
        <begin position="438"/>
        <end position="448"/>
    </location>
</feature>
<dbReference type="EMBL" id="FJUY01000003">
    <property type="protein sequence ID" value="CZT16579.1"/>
    <property type="molecule type" value="Genomic_DNA"/>
</dbReference>
<evidence type="ECO:0000256" key="2">
    <source>
        <dbReference type="SAM" id="MobiDB-lite"/>
    </source>
</evidence>
<evidence type="ECO:0000313" key="5">
    <source>
        <dbReference type="Proteomes" id="UP000225277"/>
    </source>
</evidence>
<dbReference type="PANTHER" id="PTHR40370">
    <property type="entry name" value="EXPRESSED PROTEIN"/>
    <property type="match status" value="1"/>
</dbReference>
<keyword evidence="1" id="KW-0175">Coiled coil</keyword>
<dbReference type="SUPFAM" id="SSF55961">
    <property type="entry name" value="Bet v1-like"/>
    <property type="match status" value="1"/>
</dbReference>
<feature type="compositionally biased region" description="Basic and acidic residues" evidence="2">
    <location>
        <begin position="274"/>
        <end position="285"/>
    </location>
</feature>
<feature type="coiled-coil region" evidence="1">
    <location>
        <begin position="481"/>
        <end position="508"/>
    </location>
</feature>
<feature type="compositionally biased region" description="Basic and acidic residues" evidence="2">
    <location>
        <begin position="370"/>
        <end position="382"/>
    </location>
</feature>
<feature type="region of interest" description="Disordered" evidence="2">
    <location>
        <begin position="621"/>
        <end position="651"/>
    </location>
</feature>
<dbReference type="PANTHER" id="PTHR40370:SF1">
    <property type="entry name" value="DUF3074 DOMAIN-CONTAINING PROTEIN"/>
    <property type="match status" value="1"/>
</dbReference>
<gene>
    <name evidence="4" type="ORF">RCC_02413</name>
</gene>
<organism evidence="4 5">
    <name type="scientific">Ramularia collo-cygni</name>
    <dbReference type="NCBI Taxonomy" id="112498"/>
    <lineage>
        <taxon>Eukaryota</taxon>
        <taxon>Fungi</taxon>
        <taxon>Dikarya</taxon>
        <taxon>Ascomycota</taxon>
        <taxon>Pezizomycotina</taxon>
        <taxon>Dothideomycetes</taxon>
        <taxon>Dothideomycetidae</taxon>
        <taxon>Mycosphaerellales</taxon>
        <taxon>Mycosphaerellaceae</taxon>
        <taxon>Ramularia</taxon>
    </lineage>
</organism>
<evidence type="ECO:0000256" key="1">
    <source>
        <dbReference type="SAM" id="Coils"/>
    </source>
</evidence>
<feature type="region of interest" description="Disordered" evidence="2">
    <location>
        <begin position="364"/>
        <end position="398"/>
    </location>
</feature>
<dbReference type="InterPro" id="IPR024500">
    <property type="entry name" value="DUF3074"/>
</dbReference>
<dbReference type="InterPro" id="IPR023393">
    <property type="entry name" value="START-like_dom_sf"/>
</dbReference>
<sequence length="651" mass="72160">MADIHNALTQLSAVDWNNVPHDDLKPYLSEAFAAGELICNSVPPPSNGTPFEDAKPFYDEPNKATSHKDMHPSTTLPPPPSPEHGDLSKHWGKPQKFKNNPLNVHVYKMAGNDRHGAWFARKSVHEGLGFDKMKRAMLREFPLSLSVKGGPGAGAVRGIAADKRFERKDMDGVGKLEVYQLSAQFPGPTTPREFVAMLLSSDEALTDKSAVKVEGGKQHMPRHFMLVSRPVDYPDAVERPGYVRGKYESVEMIREIPLSTAPAKSTPNVLSEGTDSKDADTKTDSEGGDPELNPVEWIMVTRSDPGGGLPRFLVERGTPESIMADVHKFFDWACSQDEILHPDEDLRDQEGTIEQQVETETVETTVAHKHPSEGAAGEKDLSALETTSEPSSQIDSQGGVLSNITSAIGAGIQTYAPTSVANLVHSKSHAMEDDLTSISDSSISSSDSFMSADEMRSETTVIDGDAASIVSGDGELSKELSNSHDREVQKLIRKREKLNQQLAKKRITEELKLRQSRDKDSEDQSKHQERMDRELKKTEEKHRRDVEKLEAKKAKEVRKAEEKRAKKDDQTRIKMLIRERDDFRTQKELYRKENVLLQEQVTELQSQNNLMAQKLGKDVLESIRGGTGRQRTDSMKSSASASASSGSGKRT</sequence>
<dbReference type="Proteomes" id="UP000225277">
    <property type="component" value="Unassembled WGS sequence"/>
</dbReference>
<dbReference type="Gene3D" id="3.30.530.20">
    <property type="match status" value="1"/>
</dbReference>
<feature type="region of interest" description="Disordered" evidence="2">
    <location>
        <begin position="509"/>
        <end position="569"/>
    </location>
</feature>
<dbReference type="Pfam" id="PF11274">
    <property type="entry name" value="DUF3074"/>
    <property type="match status" value="1"/>
</dbReference>
<feature type="region of interest" description="Disordered" evidence="2">
    <location>
        <begin position="438"/>
        <end position="468"/>
    </location>
</feature>
<dbReference type="AlphaFoldDB" id="A0A2D3V514"/>
<accession>A0A2D3V514</accession>
<feature type="compositionally biased region" description="Polar residues" evidence="2">
    <location>
        <begin position="262"/>
        <end position="273"/>
    </location>
</feature>
<feature type="compositionally biased region" description="Basic and acidic residues" evidence="2">
    <location>
        <begin position="52"/>
        <end position="71"/>
    </location>
</feature>
<protein>
    <recommendedName>
        <fullName evidence="3">DUF3074 domain-containing protein</fullName>
    </recommendedName>
</protein>
<feature type="region of interest" description="Disordered" evidence="2">
    <location>
        <begin position="259"/>
        <end position="292"/>
    </location>
</feature>
<proteinExistence type="predicted"/>
<keyword evidence="5" id="KW-1185">Reference proteome</keyword>
<dbReference type="OrthoDB" id="5403181at2759"/>
<reference evidence="4 5" key="1">
    <citation type="submission" date="2016-03" db="EMBL/GenBank/DDBJ databases">
        <authorList>
            <person name="Ploux O."/>
        </authorList>
    </citation>
    <scope>NUCLEOTIDE SEQUENCE [LARGE SCALE GENOMIC DNA]</scope>
    <source>
        <strain evidence="4 5">URUG2</strain>
    </source>
</reference>
<evidence type="ECO:0000259" key="3">
    <source>
        <dbReference type="Pfam" id="PF11274"/>
    </source>
</evidence>
<dbReference type="RefSeq" id="XP_023623472.1">
    <property type="nucleotide sequence ID" value="XM_023767704.1"/>
</dbReference>
<evidence type="ECO:0000313" key="4">
    <source>
        <dbReference type="EMBL" id="CZT16579.1"/>
    </source>
</evidence>
<dbReference type="GeneID" id="35597629"/>
<feature type="region of interest" description="Disordered" evidence="2">
    <location>
        <begin position="43"/>
        <end position="95"/>
    </location>
</feature>
<name>A0A2D3V514_9PEZI</name>
<feature type="compositionally biased region" description="Low complexity" evidence="2">
    <location>
        <begin position="637"/>
        <end position="651"/>
    </location>
</feature>